<dbReference type="InterPro" id="IPR001566">
    <property type="entry name" value="23S_rRNA_MeTrfase_RlmD"/>
</dbReference>
<evidence type="ECO:0000256" key="6">
    <source>
        <dbReference type="ARBA" id="ARBA00022723"/>
    </source>
</evidence>
<dbReference type="InterPro" id="IPR010280">
    <property type="entry name" value="U5_MeTrfase_fam"/>
</dbReference>
<gene>
    <name evidence="11 16" type="primary">rlmD</name>
    <name evidence="16" type="ORF">JHT90_03245</name>
</gene>
<feature type="region of interest" description="Disordered" evidence="14">
    <location>
        <begin position="1"/>
        <end position="26"/>
    </location>
</feature>
<evidence type="ECO:0000313" key="17">
    <source>
        <dbReference type="Proteomes" id="UP000595278"/>
    </source>
</evidence>
<feature type="active site" description="Nucleophile" evidence="11 12">
    <location>
        <position position="410"/>
    </location>
</feature>
<feature type="binding site" evidence="11">
    <location>
        <position position="363"/>
    </location>
    <ligand>
        <name>S-adenosyl-L-methionine</name>
        <dbReference type="ChEBI" id="CHEBI:59789"/>
    </ligand>
</feature>
<evidence type="ECO:0000256" key="1">
    <source>
        <dbReference type="ARBA" id="ARBA00022485"/>
    </source>
</evidence>
<dbReference type="KEGG" id="eaz:JHT90_03245"/>
<proteinExistence type="inferred from homology"/>
<dbReference type="SUPFAM" id="SSF53335">
    <property type="entry name" value="S-adenosyl-L-methionine-dependent methyltransferases"/>
    <property type="match status" value="1"/>
</dbReference>
<keyword evidence="6 11" id="KW-0479">Metal-binding</keyword>
<dbReference type="SUPFAM" id="SSF50249">
    <property type="entry name" value="Nucleic acid-binding proteins"/>
    <property type="match status" value="1"/>
</dbReference>
<feature type="binding site" evidence="11">
    <location>
        <position position="92"/>
    </location>
    <ligand>
        <name>[4Fe-4S] cluster</name>
        <dbReference type="ChEBI" id="CHEBI:49883"/>
    </ligand>
</feature>
<dbReference type="GO" id="GO:0051539">
    <property type="term" value="F:4 iron, 4 sulfur cluster binding"/>
    <property type="evidence" value="ECO:0007669"/>
    <property type="project" value="UniProtKB-KW"/>
</dbReference>
<dbReference type="Pfam" id="PF05958">
    <property type="entry name" value="tRNA_U5-meth_tr"/>
    <property type="match status" value="1"/>
</dbReference>
<dbReference type="InterPro" id="IPR029063">
    <property type="entry name" value="SAM-dependent_MTases_sf"/>
</dbReference>
<dbReference type="Pfam" id="PF01938">
    <property type="entry name" value="TRAM"/>
    <property type="match status" value="1"/>
</dbReference>
<evidence type="ECO:0000256" key="2">
    <source>
        <dbReference type="ARBA" id="ARBA00022552"/>
    </source>
</evidence>
<evidence type="ECO:0000256" key="10">
    <source>
        <dbReference type="ARBA" id="ARBA00059995"/>
    </source>
</evidence>
<dbReference type="GO" id="GO:0003723">
    <property type="term" value="F:RNA binding"/>
    <property type="evidence" value="ECO:0007669"/>
    <property type="project" value="InterPro"/>
</dbReference>
<evidence type="ECO:0000256" key="13">
    <source>
        <dbReference type="PROSITE-ProRule" id="PRU10015"/>
    </source>
</evidence>
<keyword evidence="2 11" id="KW-0698">rRNA processing</keyword>
<dbReference type="PANTHER" id="PTHR11061:SF49">
    <property type="entry name" value="23S RRNA (URACIL(1939)-C(5))-METHYLTRANSFERASE RLMD"/>
    <property type="match status" value="1"/>
</dbReference>
<feature type="binding site" evidence="11 12">
    <location>
        <position position="336"/>
    </location>
    <ligand>
        <name>S-adenosyl-L-methionine</name>
        <dbReference type="ChEBI" id="CHEBI:59789"/>
    </ligand>
</feature>
<evidence type="ECO:0000256" key="14">
    <source>
        <dbReference type="SAM" id="MobiDB-lite"/>
    </source>
</evidence>
<reference evidence="16 17" key="1">
    <citation type="submission" date="2021-01" db="EMBL/GenBank/DDBJ databases">
        <title>Entomomonas sp. F2A isolated from a house cricket (Acheta domesticus).</title>
        <authorList>
            <person name="Spergser J."/>
            <person name="Busse H.-J."/>
        </authorList>
    </citation>
    <scope>NUCLEOTIDE SEQUENCE [LARGE SCALE GENOMIC DNA]</scope>
    <source>
        <strain evidence="16 17">F2A</strain>
    </source>
</reference>
<dbReference type="EMBL" id="CP067393">
    <property type="protein sequence ID" value="QQP86272.1"/>
    <property type="molecule type" value="Genomic_DNA"/>
</dbReference>
<keyword evidence="3 11" id="KW-0489">Methyltransferase</keyword>
<evidence type="ECO:0000256" key="4">
    <source>
        <dbReference type="ARBA" id="ARBA00022679"/>
    </source>
</evidence>
<dbReference type="HAMAP" id="MF_01010">
    <property type="entry name" value="23SrRNA_methyltr_RlmD"/>
    <property type="match status" value="1"/>
</dbReference>
<dbReference type="GO" id="GO:0005506">
    <property type="term" value="F:iron ion binding"/>
    <property type="evidence" value="ECO:0007669"/>
    <property type="project" value="UniProtKB-UniRule"/>
</dbReference>
<evidence type="ECO:0000256" key="5">
    <source>
        <dbReference type="ARBA" id="ARBA00022691"/>
    </source>
</evidence>
<keyword evidence="7 11" id="KW-0408">Iron</keyword>
<evidence type="ECO:0000256" key="3">
    <source>
        <dbReference type="ARBA" id="ARBA00022603"/>
    </source>
</evidence>
<evidence type="ECO:0000256" key="7">
    <source>
        <dbReference type="ARBA" id="ARBA00023004"/>
    </source>
</evidence>
<dbReference type="PROSITE" id="PS51687">
    <property type="entry name" value="SAM_MT_RNA_M5U"/>
    <property type="match status" value="1"/>
</dbReference>
<dbReference type="NCBIfam" id="NF009639">
    <property type="entry name" value="PRK13168.1"/>
    <property type="match status" value="1"/>
</dbReference>
<feature type="binding site" evidence="11 12">
    <location>
        <position position="315"/>
    </location>
    <ligand>
        <name>S-adenosyl-L-methionine</name>
        <dbReference type="ChEBI" id="CHEBI:59789"/>
    </ligand>
</feature>
<feature type="binding site" evidence="11">
    <location>
        <position position="180"/>
    </location>
    <ligand>
        <name>[4Fe-4S] cluster</name>
        <dbReference type="ChEBI" id="CHEBI:49883"/>
    </ligand>
</feature>
<keyword evidence="8 11" id="KW-0411">Iron-sulfur</keyword>
<feature type="binding site" evidence="11">
    <location>
        <position position="101"/>
    </location>
    <ligand>
        <name>[4Fe-4S] cluster</name>
        <dbReference type="ChEBI" id="CHEBI:49883"/>
    </ligand>
</feature>
<evidence type="ECO:0000313" key="16">
    <source>
        <dbReference type="EMBL" id="QQP86272.1"/>
    </source>
</evidence>
<feature type="binding site" evidence="11 12">
    <location>
        <position position="384"/>
    </location>
    <ligand>
        <name>S-adenosyl-L-methionine</name>
        <dbReference type="ChEBI" id="CHEBI:59789"/>
    </ligand>
</feature>
<dbReference type="Gene3D" id="3.40.50.150">
    <property type="entry name" value="Vaccinia Virus protein VP39"/>
    <property type="match status" value="1"/>
</dbReference>
<feature type="binding site" evidence="11 12">
    <location>
        <position position="286"/>
    </location>
    <ligand>
        <name>S-adenosyl-L-methionine</name>
        <dbReference type="ChEBI" id="CHEBI:59789"/>
    </ligand>
</feature>
<feature type="compositionally biased region" description="Polar residues" evidence="14">
    <location>
        <begin position="1"/>
        <end position="21"/>
    </location>
</feature>
<feature type="domain" description="TRAM" evidence="15">
    <location>
        <begin position="21"/>
        <end position="79"/>
    </location>
</feature>
<dbReference type="PANTHER" id="PTHR11061">
    <property type="entry name" value="RNA M5U METHYLTRANSFERASE"/>
    <property type="match status" value="1"/>
</dbReference>
<dbReference type="GO" id="GO:0070041">
    <property type="term" value="F:rRNA (uridine-C5-)-methyltransferase activity"/>
    <property type="evidence" value="ECO:0007669"/>
    <property type="project" value="UniProtKB-UniRule"/>
</dbReference>
<dbReference type="EC" id="2.1.1.190" evidence="11"/>
<evidence type="ECO:0000259" key="15">
    <source>
        <dbReference type="PROSITE" id="PS50926"/>
    </source>
</evidence>
<dbReference type="InterPro" id="IPR030390">
    <property type="entry name" value="MeTrfase_TrmA_AS"/>
</dbReference>
<keyword evidence="5 11" id="KW-0949">S-adenosyl-L-methionine</keyword>
<sequence>MSKQNQGLRFQSNRKPSNSKTIPVGKKQTLTIDRLSHDGRGITTLHNKTWFVAGALPSEQVNVRVVSSQSKWVNAKCEQVITLSAIRQTPPCQYAGICGGCELQHISYEQQIQFKQNTVIEQLQRIANITLQDWQAPLINKPFAYRRRARIATRFNEQTKQLEIGFRAAFSQQIVAINNCLVLTESLNQLLQQLPDCLTQLTAPRHIGHIELFSGNQYALLVRHTAPLTDKDINTLHTFCQTQQCQLWLQGKAFPMPYQTDLSLSYHLIANQQSLKLNYRMGDFIQVNAEINQAMVQQALDWLQIQANESVLDLFCGLGNFTLPLAKQAKQVIAVEAVEGMVDLAKENAKQNNIDNALFYKADLTQPIAGQIWAQEKFAAVLLDPPRDGAMEIIKQMKKLDTNRLLYVSCNPATLARDAKLLIEQGYQIKKAGIIDMFPQTSHCEVMVLFER</sequence>
<evidence type="ECO:0000256" key="8">
    <source>
        <dbReference type="ARBA" id="ARBA00023014"/>
    </source>
</evidence>
<comment type="similarity">
    <text evidence="11">Belongs to the class I-like SAM-binding methyltransferase superfamily. RNA M5U methyltransferase family. RlmD subfamily.</text>
</comment>
<dbReference type="InterPro" id="IPR002792">
    <property type="entry name" value="TRAM_dom"/>
</dbReference>
<accession>A0A974RXK6</accession>
<comment type="function">
    <text evidence="10 11">Catalyzes the formation of 5-methyl-uridine at position 1939 (m5U1939) in 23S rRNA.</text>
</comment>
<dbReference type="InterPro" id="IPR012340">
    <property type="entry name" value="NA-bd_OB-fold"/>
</dbReference>
<name>A0A974RXK6_9GAMM</name>
<dbReference type="NCBIfam" id="TIGR00479">
    <property type="entry name" value="rumA"/>
    <property type="match status" value="1"/>
</dbReference>
<dbReference type="PROSITE" id="PS01230">
    <property type="entry name" value="TRMA_1"/>
    <property type="match status" value="1"/>
</dbReference>
<dbReference type="Gene3D" id="2.40.50.1070">
    <property type="match status" value="1"/>
</dbReference>
<dbReference type="PROSITE" id="PS50926">
    <property type="entry name" value="TRAM"/>
    <property type="match status" value="1"/>
</dbReference>
<feature type="active site" evidence="13">
    <location>
        <position position="410"/>
    </location>
</feature>
<dbReference type="AlphaFoldDB" id="A0A974RXK6"/>
<dbReference type="FunFam" id="3.40.50.150:FF:000009">
    <property type="entry name" value="23S rRNA (Uracil(1939)-C(5))-methyltransferase RlmD"/>
    <property type="match status" value="1"/>
</dbReference>
<dbReference type="GO" id="GO:0070475">
    <property type="term" value="P:rRNA base methylation"/>
    <property type="evidence" value="ECO:0007669"/>
    <property type="project" value="TreeGrafter"/>
</dbReference>
<dbReference type="RefSeq" id="WP_201094021.1">
    <property type="nucleotide sequence ID" value="NZ_CP067393.1"/>
</dbReference>
<feature type="binding site" evidence="11">
    <location>
        <position position="98"/>
    </location>
    <ligand>
        <name>[4Fe-4S] cluster</name>
        <dbReference type="ChEBI" id="CHEBI:49883"/>
    </ligand>
</feature>
<dbReference type="Gene3D" id="2.40.50.140">
    <property type="entry name" value="Nucleic acid-binding proteins"/>
    <property type="match status" value="1"/>
</dbReference>
<dbReference type="Proteomes" id="UP000595278">
    <property type="component" value="Chromosome"/>
</dbReference>
<feature type="binding site" evidence="11">
    <location>
        <position position="320"/>
    </location>
    <ligand>
        <name>S-adenosyl-L-methionine</name>
        <dbReference type="ChEBI" id="CHEBI:59789"/>
    </ligand>
</feature>
<comment type="catalytic activity">
    <reaction evidence="9 11">
        <text>uridine(1939) in 23S rRNA + S-adenosyl-L-methionine = 5-methyluridine(1939) in 23S rRNA + S-adenosyl-L-homocysteine + H(+)</text>
        <dbReference type="Rhea" id="RHEA:42908"/>
        <dbReference type="Rhea" id="RHEA-COMP:10278"/>
        <dbReference type="Rhea" id="RHEA-COMP:10279"/>
        <dbReference type="ChEBI" id="CHEBI:15378"/>
        <dbReference type="ChEBI" id="CHEBI:57856"/>
        <dbReference type="ChEBI" id="CHEBI:59789"/>
        <dbReference type="ChEBI" id="CHEBI:65315"/>
        <dbReference type="ChEBI" id="CHEBI:74447"/>
        <dbReference type="EC" id="2.1.1.190"/>
    </reaction>
</comment>
<keyword evidence="1 11" id="KW-0004">4Fe-4S</keyword>
<protein>
    <recommendedName>
        <fullName evidence="11">23S rRNA (uracil(1939)-C(5))-methyltransferase RlmD</fullName>
        <ecNumber evidence="11">2.1.1.190</ecNumber>
    </recommendedName>
    <alternativeName>
        <fullName evidence="11">23S rRNA(m5U1939)-methyltransferase</fullName>
    </alternativeName>
</protein>
<keyword evidence="4 11" id="KW-0808">Transferase</keyword>
<evidence type="ECO:0000256" key="9">
    <source>
        <dbReference type="ARBA" id="ARBA00052756"/>
    </source>
</evidence>
<evidence type="ECO:0000256" key="11">
    <source>
        <dbReference type="HAMAP-Rule" id="MF_01010"/>
    </source>
</evidence>
<organism evidence="16 17">
    <name type="scientific">Entomomonas asaccharolytica</name>
    <dbReference type="NCBI Taxonomy" id="2785331"/>
    <lineage>
        <taxon>Bacteria</taxon>
        <taxon>Pseudomonadati</taxon>
        <taxon>Pseudomonadota</taxon>
        <taxon>Gammaproteobacteria</taxon>
        <taxon>Pseudomonadales</taxon>
        <taxon>Pseudomonadaceae</taxon>
        <taxon>Entomomonas</taxon>
    </lineage>
</organism>
<evidence type="ECO:0000256" key="12">
    <source>
        <dbReference type="PROSITE-ProRule" id="PRU01024"/>
    </source>
</evidence>
<keyword evidence="17" id="KW-1185">Reference proteome</keyword>
<dbReference type="CDD" id="cd02440">
    <property type="entry name" value="AdoMet_MTases"/>
    <property type="match status" value="1"/>
</dbReference>